<comment type="subcellular location">
    <subcellularLocation>
        <location evidence="1">Secreted</location>
    </subcellularLocation>
</comment>
<sequence>MMWMALLGIGLVAGIALIVDDDDDAPANAGGGDDNGGDTGGGDDTGGGSEIDPFIGASGDDEIDGDAEDNTILGKNGEDTLDGGEGDDRVFGDGGKDNVEGGEGNDSVFGGNGDDLVQGGEGDDLVRGGRDDDVLIDATGTDRLQGDGGDDLIIASGTMDPDAEAAFLADPEPENGIGNLLDQLQIDFSADSDTDGDQAFGGAGDDTVIFGVNDTVGGGSGADTFVTASWLEGEGPATVTDFDPDEDQLMYAYDPAAGEPDLTVDLVENGDGTSDAIVSANGSEVIRVQDQDDSFDLAEHVLLLNGVRTG</sequence>
<dbReference type="PRINTS" id="PR00313">
    <property type="entry name" value="CABNDNGRPT"/>
</dbReference>
<dbReference type="InterPro" id="IPR050557">
    <property type="entry name" value="RTX_toxin/Mannuronan_C5-epim"/>
</dbReference>
<feature type="compositionally biased region" description="Basic and acidic residues" evidence="3">
    <location>
        <begin position="86"/>
        <end position="99"/>
    </location>
</feature>
<gene>
    <name evidence="4" type="ORF">NBRC116598_37290</name>
</gene>
<dbReference type="InterPro" id="IPR011049">
    <property type="entry name" value="Serralysin-like_metalloprot_C"/>
</dbReference>
<dbReference type="PANTHER" id="PTHR38340:SF1">
    <property type="entry name" value="S-LAYER PROTEIN"/>
    <property type="match status" value="1"/>
</dbReference>
<dbReference type="Proteomes" id="UP001441944">
    <property type="component" value="Unassembled WGS sequence"/>
</dbReference>
<evidence type="ECO:0000313" key="4">
    <source>
        <dbReference type="EMBL" id="GAA6198284.1"/>
    </source>
</evidence>
<evidence type="ECO:0000256" key="3">
    <source>
        <dbReference type="SAM" id="MobiDB-lite"/>
    </source>
</evidence>
<evidence type="ECO:0008006" key="6">
    <source>
        <dbReference type="Google" id="ProtNLM"/>
    </source>
</evidence>
<keyword evidence="5" id="KW-1185">Reference proteome</keyword>
<keyword evidence="2" id="KW-0964">Secreted</keyword>
<dbReference type="RefSeq" id="WP_353402096.1">
    <property type="nucleotide sequence ID" value="NZ_BAABWU010000020.1"/>
</dbReference>
<feature type="compositionally biased region" description="Acidic residues" evidence="3">
    <location>
        <begin position="59"/>
        <end position="69"/>
    </location>
</feature>
<organism evidence="4 5">
    <name type="scientific">Pseudophaeobacter arcticus</name>
    <dbReference type="NCBI Taxonomy" id="385492"/>
    <lineage>
        <taxon>Bacteria</taxon>
        <taxon>Pseudomonadati</taxon>
        <taxon>Pseudomonadota</taxon>
        <taxon>Alphaproteobacteria</taxon>
        <taxon>Rhodobacterales</taxon>
        <taxon>Paracoccaceae</taxon>
        <taxon>Pseudophaeobacter</taxon>
    </lineage>
</organism>
<dbReference type="SUPFAM" id="SSF51120">
    <property type="entry name" value="beta-Roll"/>
    <property type="match status" value="2"/>
</dbReference>
<name>A0ABQ0AR17_9RHOB</name>
<feature type="compositionally biased region" description="Gly residues" evidence="3">
    <location>
        <begin position="29"/>
        <end position="49"/>
    </location>
</feature>
<feature type="region of interest" description="Disordered" evidence="3">
    <location>
        <begin position="26"/>
        <end position="132"/>
    </location>
</feature>
<reference evidence="4 5" key="1">
    <citation type="submission" date="2024-04" db="EMBL/GenBank/DDBJ databases">
        <title>Draft genome sequence of Pseudophaeobacter arcticus NBRC 116598.</title>
        <authorList>
            <person name="Miyakawa T."/>
            <person name="Kusuya Y."/>
            <person name="Miura T."/>
        </authorList>
    </citation>
    <scope>NUCLEOTIDE SEQUENCE [LARGE SCALE GENOMIC DNA]</scope>
    <source>
        <strain evidence="4 5">SU-CL00105</strain>
    </source>
</reference>
<dbReference type="Gene3D" id="2.150.10.10">
    <property type="entry name" value="Serralysin-like metalloprotease, C-terminal"/>
    <property type="match status" value="3"/>
</dbReference>
<dbReference type="InterPro" id="IPR001343">
    <property type="entry name" value="Hemolysn_Ca-bd"/>
</dbReference>
<evidence type="ECO:0000256" key="2">
    <source>
        <dbReference type="ARBA" id="ARBA00022525"/>
    </source>
</evidence>
<dbReference type="PANTHER" id="PTHR38340">
    <property type="entry name" value="S-LAYER PROTEIN"/>
    <property type="match status" value="1"/>
</dbReference>
<accession>A0ABQ0AR17</accession>
<evidence type="ECO:0000313" key="5">
    <source>
        <dbReference type="Proteomes" id="UP001441944"/>
    </source>
</evidence>
<dbReference type="EMBL" id="BAABWU010000020">
    <property type="protein sequence ID" value="GAA6198284.1"/>
    <property type="molecule type" value="Genomic_DNA"/>
</dbReference>
<dbReference type="Pfam" id="PF00353">
    <property type="entry name" value="HemolysinCabind"/>
    <property type="match status" value="3"/>
</dbReference>
<comment type="caution">
    <text evidence="4">The sequence shown here is derived from an EMBL/GenBank/DDBJ whole genome shotgun (WGS) entry which is preliminary data.</text>
</comment>
<protein>
    <recommendedName>
        <fullName evidence="6">Hemolysin-type calcium-binding repeat-containing protein</fullName>
    </recommendedName>
</protein>
<evidence type="ECO:0000256" key="1">
    <source>
        <dbReference type="ARBA" id="ARBA00004613"/>
    </source>
</evidence>
<proteinExistence type="predicted"/>